<dbReference type="AlphaFoldDB" id="A0A7N5K710"/>
<keyword evidence="2" id="KW-0175">Coiled coil</keyword>
<reference evidence="7" key="3">
    <citation type="submission" date="2025-09" db="UniProtKB">
        <authorList>
            <consortium name="Ensembl"/>
        </authorList>
    </citation>
    <scope>IDENTIFICATION</scope>
</reference>
<evidence type="ECO:0000256" key="6">
    <source>
        <dbReference type="SAM" id="MobiDB-lite"/>
    </source>
</evidence>
<accession>A0A7N5K710</accession>
<dbReference type="InterPro" id="IPR000533">
    <property type="entry name" value="Tropomyosin"/>
</dbReference>
<dbReference type="SUPFAM" id="SSF57997">
    <property type="entry name" value="Tropomyosin"/>
    <property type="match status" value="1"/>
</dbReference>
<sequence length="391" mass="44870">MAGLNSLEAVKRKIQALQQQADEAEDRAQGLQRELDGERERREKAEGDVAALNRRIQLVEEELDRAQERKAADESERGMKVIENRAMKDEEKMEIQEMQLKEAKHIAEEADRKYEEVARKLVILEGELERAEERAEVSELKCGDLEEELKNVTNNLKSLEAASEKYSEKEDKYEEEIKLLSDKLKEAETRAEFAERTVAKLEKTIDDLEGIDFKIRTIELDGKRIKLQIWDTAGQERFRTITTAYYRGAMGIMLVYDITNEKSFDNIRNWIRNIEEVRLATAYMHRDCIHVLSSVPTPELPGSQMRSLRRRDPWKSLAKSPVARDIPGMGTGSQAADPGDHTWAWPLHRVALRAHSAAGPLGLGSVLSHKRRDIQALDHHEHLVLSRKGRF</sequence>
<dbReference type="GO" id="GO:0003924">
    <property type="term" value="F:GTPase activity"/>
    <property type="evidence" value="ECO:0007669"/>
    <property type="project" value="InterPro"/>
</dbReference>
<dbReference type="InterPro" id="IPR027417">
    <property type="entry name" value="P-loop_NTPase"/>
</dbReference>
<gene>
    <name evidence="7" type="primary">TPM4</name>
</gene>
<feature type="region of interest" description="Disordered" evidence="6">
    <location>
        <begin position="18"/>
        <end position="47"/>
    </location>
</feature>
<feature type="region of interest" description="Disordered" evidence="6">
    <location>
        <begin position="65"/>
        <end position="85"/>
    </location>
</feature>
<evidence type="ECO:0000256" key="1">
    <source>
        <dbReference type="ARBA" id="ARBA00009036"/>
    </source>
</evidence>
<dbReference type="PROSITE" id="PS00326">
    <property type="entry name" value="TROPOMYOSIN"/>
    <property type="match status" value="1"/>
</dbReference>
<organism evidence="7 8">
    <name type="scientific">Ailuropoda melanoleuca</name>
    <name type="common">Giant panda</name>
    <dbReference type="NCBI Taxonomy" id="9646"/>
    <lineage>
        <taxon>Eukaryota</taxon>
        <taxon>Metazoa</taxon>
        <taxon>Chordata</taxon>
        <taxon>Craniata</taxon>
        <taxon>Vertebrata</taxon>
        <taxon>Euteleostomi</taxon>
        <taxon>Mammalia</taxon>
        <taxon>Eutheria</taxon>
        <taxon>Laurasiatheria</taxon>
        <taxon>Carnivora</taxon>
        <taxon>Caniformia</taxon>
        <taxon>Ursidae</taxon>
        <taxon>Ailuropoda</taxon>
    </lineage>
</organism>
<dbReference type="PROSITE" id="PS51419">
    <property type="entry name" value="RAB"/>
    <property type="match status" value="1"/>
</dbReference>
<evidence type="ECO:0000256" key="4">
    <source>
        <dbReference type="ARBA" id="ARBA00023203"/>
    </source>
</evidence>
<evidence type="ECO:0000256" key="3">
    <source>
        <dbReference type="ARBA" id="ARBA00023179"/>
    </source>
</evidence>
<dbReference type="FunFam" id="1.20.5.170:FF:000001">
    <property type="entry name" value="Tropomyosin alpha-1 chain isoform 1"/>
    <property type="match status" value="1"/>
</dbReference>
<dbReference type="PRINTS" id="PR00194">
    <property type="entry name" value="TROPOMYOSIN"/>
</dbReference>
<dbReference type="FunFam" id="3.40.50.300:FF:001447">
    <property type="entry name" value="Ras-related protein Rab-1B"/>
    <property type="match status" value="1"/>
</dbReference>
<dbReference type="Ensembl" id="ENSAMET00000034602.1">
    <property type="protein sequence ID" value="ENSAMEP00000036034.1"/>
    <property type="gene ID" value="ENSAMEG00000009836.2"/>
</dbReference>
<reference evidence="7 8" key="1">
    <citation type="journal article" date="2010" name="Nature">
        <title>The sequence and de novo assembly of the giant panda genome.</title>
        <authorList>
            <person name="Li R."/>
            <person name="Fan W."/>
            <person name="Tian G."/>
            <person name="Zhu H."/>
            <person name="He L."/>
            <person name="Cai J."/>
            <person name="Huang Q."/>
            <person name="Cai Q."/>
            <person name="Li B."/>
            <person name="Bai Y."/>
            <person name="Zhang Z."/>
            <person name="Zhang Y."/>
            <person name="Wang W."/>
            <person name="Li J."/>
            <person name="Wei F."/>
            <person name="Li H."/>
            <person name="Jian M."/>
            <person name="Li J."/>
            <person name="Zhang Z."/>
            <person name="Nielsen R."/>
            <person name="Li D."/>
            <person name="Gu W."/>
            <person name="Yang Z."/>
            <person name="Xuan Z."/>
            <person name="Ryder O.A."/>
            <person name="Leung F.C."/>
            <person name="Zhou Y."/>
            <person name="Cao J."/>
            <person name="Sun X."/>
            <person name="Fu Y."/>
            <person name="Fang X."/>
            <person name="Guo X."/>
            <person name="Wang B."/>
            <person name="Hou R."/>
            <person name="Shen F."/>
            <person name="Mu B."/>
            <person name="Ni P."/>
            <person name="Lin R."/>
            <person name="Qian W."/>
            <person name="Wang G."/>
            <person name="Yu C."/>
            <person name="Nie W."/>
            <person name="Wang J."/>
            <person name="Wu Z."/>
            <person name="Liang H."/>
            <person name="Min J."/>
            <person name="Wu Q."/>
            <person name="Cheng S."/>
            <person name="Ruan J."/>
            <person name="Wang M."/>
            <person name="Shi Z."/>
            <person name="Wen M."/>
            <person name="Liu B."/>
            <person name="Ren X."/>
            <person name="Zheng H."/>
            <person name="Dong D."/>
            <person name="Cook K."/>
            <person name="Shan G."/>
            <person name="Zhang H."/>
            <person name="Kosiol C."/>
            <person name="Xie X."/>
            <person name="Lu Z."/>
            <person name="Zheng H."/>
            <person name="Li Y."/>
            <person name="Steiner C.C."/>
            <person name="Lam T.T."/>
            <person name="Lin S."/>
            <person name="Zhang Q."/>
            <person name="Li G."/>
            <person name="Tian J."/>
            <person name="Gong T."/>
            <person name="Liu H."/>
            <person name="Zhang D."/>
            <person name="Fang L."/>
            <person name="Ye C."/>
            <person name="Zhang J."/>
            <person name="Hu W."/>
            <person name="Xu A."/>
            <person name="Ren Y."/>
            <person name="Zhang G."/>
            <person name="Bruford M.W."/>
            <person name="Li Q."/>
            <person name="Ma L."/>
            <person name="Guo Y."/>
            <person name="An N."/>
            <person name="Hu Y."/>
            <person name="Zheng Y."/>
            <person name="Shi Y."/>
            <person name="Li Z."/>
            <person name="Liu Q."/>
            <person name="Chen Y."/>
            <person name="Zhao J."/>
            <person name="Qu N."/>
            <person name="Zhao S."/>
            <person name="Tian F."/>
            <person name="Wang X."/>
            <person name="Wang H."/>
            <person name="Xu L."/>
            <person name="Liu X."/>
            <person name="Vinar T."/>
            <person name="Wang Y."/>
            <person name="Lam T.W."/>
            <person name="Yiu S.M."/>
            <person name="Liu S."/>
            <person name="Zhang H."/>
            <person name="Li D."/>
            <person name="Huang Y."/>
            <person name="Wang X."/>
            <person name="Yang G."/>
            <person name="Jiang Z."/>
            <person name="Wang J."/>
            <person name="Qin N."/>
            <person name="Li L."/>
            <person name="Li J."/>
            <person name="Bolund L."/>
            <person name="Kristiansen K."/>
            <person name="Wong G.K."/>
            <person name="Olson M."/>
            <person name="Zhang X."/>
            <person name="Li S."/>
            <person name="Yang H."/>
            <person name="Wang J."/>
            <person name="Wang J."/>
        </authorList>
    </citation>
    <scope>NUCLEOTIDE SEQUENCE [LARGE SCALE GENOMIC DNA]</scope>
</reference>
<reference evidence="7" key="2">
    <citation type="submission" date="2025-08" db="UniProtKB">
        <authorList>
            <consortium name="Ensembl"/>
        </authorList>
    </citation>
    <scope>IDENTIFICATION</scope>
</reference>
<keyword evidence="8" id="KW-1185">Reference proteome</keyword>
<feature type="compositionally biased region" description="Basic and acidic residues" evidence="6">
    <location>
        <begin position="33"/>
        <end position="47"/>
    </location>
</feature>
<dbReference type="Pfam" id="PF08477">
    <property type="entry name" value="Roc"/>
    <property type="match status" value="1"/>
</dbReference>
<evidence type="ECO:0000256" key="5">
    <source>
        <dbReference type="RuleBase" id="RU004515"/>
    </source>
</evidence>
<dbReference type="InParanoid" id="A0A7N5K710"/>
<evidence type="ECO:0000313" key="8">
    <source>
        <dbReference type="Proteomes" id="UP000008912"/>
    </source>
</evidence>
<dbReference type="Gene3D" id="1.20.5.170">
    <property type="match status" value="1"/>
</dbReference>
<dbReference type="SMART" id="SM00175">
    <property type="entry name" value="RAB"/>
    <property type="match status" value="1"/>
</dbReference>
<comment type="similarity">
    <text evidence="1 5">Belongs to the tropomyosin family.</text>
</comment>
<dbReference type="GO" id="GO:0005525">
    <property type="term" value="F:GTP binding"/>
    <property type="evidence" value="ECO:0007669"/>
    <property type="project" value="InterPro"/>
</dbReference>
<protein>
    <submittedName>
        <fullName evidence="7">Tropomyosin 4</fullName>
    </submittedName>
</protein>
<dbReference type="GeneTree" id="ENSGT01030000234542"/>
<evidence type="ECO:0000256" key="2">
    <source>
        <dbReference type="ARBA" id="ARBA00023054"/>
    </source>
</evidence>
<dbReference type="SUPFAM" id="SSF52540">
    <property type="entry name" value="P-loop containing nucleoside triphosphate hydrolases"/>
    <property type="match status" value="1"/>
</dbReference>
<dbReference type="PANTHER" id="PTHR19269">
    <property type="entry name" value="TROPOMYOSIN"/>
    <property type="match status" value="1"/>
</dbReference>
<keyword evidence="3" id="KW-0514">Muscle protein</keyword>
<dbReference type="Proteomes" id="UP000008912">
    <property type="component" value="Unassembled WGS sequence"/>
</dbReference>
<keyword evidence="4" id="KW-0009">Actin-binding</keyword>
<name>A0A7N5K710_AILME</name>
<dbReference type="Gene3D" id="3.40.50.300">
    <property type="entry name" value="P-loop containing nucleotide triphosphate hydrolases"/>
    <property type="match status" value="1"/>
</dbReference>
<proteinExistence type="inferred from homology"/>
<dbReference type="Pfam" id="PF00261">
    <property type="entry name" value="Tropomyosin"/>
    <property type="match status" value="1"/>
</dbReference>
<dbReference type="GO" id="GO:0003779">
    <property type="term" value="F:actin binding"/>
    <property type="evidence" value="ECO:0007669"/>
    <property type="project" value="UniProtKB-KW"/>
</dbReference>
<evidence type="ECO:0000313" key="7">
    <source>
        <dbReference type="Ensembl" id="ENSAMEP00000036034.1"/>
    </source>
</evidence>